<dbReference type="STRING" id="6238.E3CTY4"/>
<feature type="domain" description="PX" evidence="5">
    <location>
        <begin position="459"/>
        <end position="605"/>
    </location>
</feature>
<organism evidence="6 7">
    <name type="scientific">Caenorhabditis briggsae</name>
    <dbReference type="NCBI Taxonomy" id="6238"/>
    <lineage>
        <taxon>Eukaryota</taxon>
        <taxon>Metazoa</taxon>
        <taxon>Ecdysozoa</taxon>
        <taxon>Nematoda</taxon>
        <taxon>Chromadorea</taxon>
        <taxon>Rhabditida</taxon>
        <taxon>Rhabditina</taxon>
        <taxon>Rhabditomorpha</taxon>
        <taxon>Rhabditoidea</taxon>
        <taxon>Rhabditidae</taxon>
        <taxon>Peloderinae</taxon>
        <taxon>Caenorhabditis</taxon>
    </lineage>
</organism>
<evidence type="ECO:0000256" key="3">
    <source>
        <dbReference type="ARBA" id="ARBA00022927"/>
    </source>
</evidence>
<dbReference type="GO" id="GO:0015031">
    <property type="term" value="P:protein transport"/>
    <property type="evidence" value="ECO:0007669"/>
    <property type="project" value="UniProtKB-KW"/>
</dbReference>
<feature type="region of interest" description="Disordered" evidence="4">
    <location>
        <begin position="41"/>
        <end position="60"/>
    </location>
</feature>
<evidence type="ECO:0000256" key="2">
    <source>
        <dbReference type="ARBA" id="ARBA00022448"/>
    </source>
</evidence>
<dbReference type="FunFam" id="1.20.1270.60:FF:000008">
    <property type="entry name" value="Sorting nexin"/>
    <property type="match status" value="1"/>
</dbReference>
<proteinExistence type="inferred from homology"/>
<dbReference type="AlphaFoldDB" id="E3CTY4"/>
<reference evidence="6 7" key="2">
    <citation type="journal article" date="2011" name="PLoS Genet.">
        <title>Caenorhabditis briggsae recombinant inbred line genotypes reveal inter-strain incompatibility and the evolution of recombination.</title>
        <authorList>
            <person name="Ross J.A."/>
            <person name="Koboldt D.C."/>
            <person name="Staisch J.E."/>
            <person name="Chamberlin H.M."/>
            <person name="Gupta B.P."/>
            <person name="Miller R.D."/>
            <person name="Baird S.E."/>
            <person name="Haag E.S."/>
        </authorList>
    </citation>
    <scope>NUCLEOTIDE SEQUENCE [LARGE SCALE GENOMIC DNA]</scope>
    <source>
        <strain evidence="6 7">AF16</strain>
    </source>
</reference>
<dbReference type="GO" id="GO:0005768">
    <property type="term" value="C:endosome"/>
    <property type="evidence" value="ECO:0007669"/>
    <property type="project" value="UniProtKB-ARBA"/>
</dbReference>
<dbReference type="Gene3D" id="3.30.1520.10">
    <property type="entry name" value="Phox-like domain"/>
    <property type="match status" value="2"/>
</dbReference>
<dbReference type="InterPro" id="IPR036871">
    <property type="entry name" value="PX_dom_sf"/>
</dbReference>
<dbReference type="WormBase" id="CBG05645">
    <property type="protein sequence ID" value="CBP49736"/>
    <property type="gene ID" value="WBGene00028051"/>
    <property type="gene designation" value="Cbr-snx-6"/>
</dbReference>
<sequence length="838" mass="95720">MAEEVFANPLEEPVDVEVSLDDDEDTFRTARTNVTASEATLKEDVADSSSSHVAATVDPKEETYSSLIENRNHRTEEISIDMDSADSILVDISDALSERDKIPPAPPKPNFDSSREKLQKLGEGEATMTKEEFMKMKHDLEQDYLAQFKKTVAMHEVFLQRIAAHPVFKNDQNFRIFLQYENERFTQSADEVLLSGQKDVDEFFEKEKNYMVEYNIHIKEAAAKAEKVTAARKNVVVSFSKIGDCFERIARGEPNKGLARTFAQGADAMVKLKKVESRAANDEELKLGDTLHYFARDTQAAKDLLYRRMRCLANYEAANKNLERARAKNREIPKAEAEQAEACKKFEEITGLAKTELKELKTRRVQAFKKNLIDLSEMAEEVFANPLEEPVDVEVSLDDDEDTFRTARTNVTASEATLKEDVADSSSSHVAATVDPKEETYSSLIENRNHRTEEISIDMDSADSILVDISDALSERDKVKYTVHTRTRLQDMRPETAVVREHEEFLWLHGTLEENESYAGFIIPPAPPKPNFDSSREKLQKLGEGEATMTKEEFMKMKHDLEQDYLAQFKKTVAMHEVFLQRIAAHPVFKNDQNFRIFLQYENELSVRGKNKKEQVESFWKRFTQSADEVLLSGQKDVDEFFEKEKNYMVEYNIHIKEAAAKAEKVTAARKNVVVSFSKIGDCFERIARGEPNKGLARTFAQGADAMVKLKKVESRAANDEELKLGDTLHYFARDTQAAKDLLYRRMRCLANYEAANKNLERARAKNREIPKAEAEQAEACKKFEEITGLAKTELKELKTRRVQAFKKNLIDLSELEKKHTKAEISLLEDVVARLKQL</sequence>
<reference evidence="6 7" key="1">
    <citation type="journal article" date="2003" name="PLoS Biol.">
        <title>The genome sequence of Caenorhabditis briggsae: a platform for comparative genomics.</title>
        <authorList>
            <person name="Stein L.D."/>
            <person name="Bao Z."/>
            <person name="Blasiar D."/>
            <person name="Blumenthal T."/>
            <person name="Brent M.R."/>
            <person name="Chen N."/>
            <person name="Chinwalla A."/>
            <person name="Clarke L."/>
            <person name="Clee C."/>
            <person name="Coghlan A."/>
            <person name="Coulson A."/>
            <person name="D'Eustachio P."/>
            <person name="Fitch D.H."/>
            <person name="Fulton L.A."/>
            <person name="Fulton R.E."/>
            <person name="Griffiths-Jones S."/>
            <person name="Harris T.W."/>
            <person name="Hillier L.W."/>
            <person name="Kamath R."/>
            <person name="Kuwabara P.E."/>
            <person name="Mardis E.R."/>
            <person name="Marra M.A."/>
            <person name="Miner T.L."/>
            <person name="Minx P."/>
            <person name="Mullikin J.C."/>
            <person name="Plumb R.W."/>
            <person name="Rogers J."/>
            <person name="Schein J.E."/>
            <person name="Sohrmann M."/>
            <person name="Spieth J."/>
            <person name="Stajich J.E."/>
            <person name="Wei C."/>
            <person name="Willey D."/>
            <person name="Wilson R.K."/>
            <person name="Durbin R."/>
            <person name="Waterston R.H."/>
        </authorList>
    </citation>
    <scope>NUCLEOTIDE SEQUENCE [LARGE SCALE GENOMIC DNA]</scope>
    <source>
        <strain evidence="6 7">AF16</strain>
    </source>
</reference>
<dbReference type="Pfam" id="PF00787">
    <property type="entry name" value="PX"/>
    <property type="match status" value="2"/>
</dbReference>
<dbReference type="eggNOG" id="KOG1660">
    <property type="taxonomic scope" value="Eukaryota"/>
</dbReference>
<evidence type="ECO:0000259" key="5">
    <source>
        <dbReference type="PROSITE" id="PS50195"/>
    </source>
</evidence>
<dbReference type="FunFam" id="1.20.1270.60:FF:000245">
    <property type="entry name" value="Uncharacterized protein"/>
    <property type="match status" value="1"/>
</dbReference>
<dbReference type="Pfam" id="PF09325">
    <property type="entry name" value="Vps5"/>
    <property type="match status" value="2"/>
</dbReference>
<dbReference type="HOGENOM" id="CLU_339263_0_0_1"/>
<dbReference type="CDD" id="cd06892">
    <property type="entry name" value="PX_SNX5_like"/>
    <property type="match status" value="1"/>
</dbReference>
<feature type="compositionally biased region" description="Low complexity" evidence="4">
    <location>
        <begin position="47"/>
        <end position="57"/>
    </location>
</feature>
<dbReference type="CDD" id="cd07621">
    <property type="entry name" value="BAR_SNX5_6"/>
    <property type="match status" value="1"/>
</dbReference>
<evidence type="ECO:0000313" key="7">
    <source>
        <dbReference type="Proteomes" id="UP000008549"/>
    </source>
</evidence>
<dbReference type="PANTHER" id="PTHR45850">
    <property type="entry name" value="SORTING NEXIN FAMILY MEMBER"/>
    <property type="match status" value="1"/>
</dbReference>
<dbReference type="Gene3D" id="1.20.1270.60">
    <property type="entry name" value="Arfaptin homology (AH) domain/BAR domain"/>
    <property type="match status" value="2"/>
</dbReference>
<comment type="similarity">
    <text evidence="1">Belongs to the sorting nexin family.</text>
</comment>
<dbReference type="EMBL" id="HE601419">
    <property type="protein sequence ID" value="CBX33028.1"/>
    <property type="molecule type" value="Genomic_DNA"/>
</dbReference>
<keyword evidence="2" id="KW-0813">Transport</keyword>
<dbReference type="GO" id="GO:0035091">
    <property type="term" value="F:phosphatidylinositol binding"/>
    <property type="evidence" value="ECO:0007669"/>
    <property type="project" value="InterPro"/>
</dbReference>
<dbReference type="InterPro" id="IPR015404">
    <property type="entry name" value="Vps5_C"/>
</dbReference>
<dbReference type="SUPFAM" id="SSF64268">
    <property type="entry name" value="PX domain"/>
    <property type="match status" value="1"/>
</dbReference>
<protein>
    <submittedName>
        <fullName evidence="6">Protein CBR-SNX-6</fullName>
    </submittedName>
</protein>
<evidence type="ECO:0000313" key="8">
    <source>
        <dbReference type="WormBase" id="CBG05645"/>
    </source>
</evidence>
<dbReference type="FunFam" id="3.30.1520.10:FF:000001">
    <property type="entry name" value="Sorting nexin"/>
    <property type="match status" value="1"/>
</dbReference>
<evidence type="ECO:0000256" key="4">
    <source>
        <dbReference type="SAM" id="MobiDB-lite"/>
    </source>
</evidence>
<dbReference type="InterPro" id="IPR027267">
    <property type="entry name" value="AH/BAR_dom_sf"/>
</dbReference>
<dbReference type="InterPro" id="IPR001683">
    <property type="entry name" value="PX_dom"/>
</dbReference>
<evidence type="ECO:0000256" key="1">
    <source>
        <dbReference type="ARBA" id="ARBA00010883"/>
    </source>
</evidence>
<dbReference type="SUPFAM" id="SSF103657">
    <property type="entry name" value="BAR/IMD domain-like"/>
    <property type="match status" value="2"/>
</dbReference>
<gene>
    <name evidence="8" type="primary">snx-6</name>
    <name evidence="6" type="synonym">Cbr-snx-6</name>
    <name evidence="8" type="ORF">CBG05645</name>
    <name evidence="6" type="ORF">CBG_05645</name>
</gene>
<keyword evidence="7" id="KW-1185">Reference proteome</keyword>
<name>E3CTY4_CAEBR</name>
<dbReference type="GO" id="GO:0090389">
    <property type="term" value="P:phagosome-lysosome fusion involved in apoptotic cell clearance"/>
    <property type="evidence" value="ECO:0000318"/>
    <property type="project" value="GO_Central"/>
</dbReference>
<keyword evidence="3" id="KW-0653">Protein transport</keyword>
<dbReference type="PANTHER" id="PTHR45850:SF1">
    <property type="entry name" value="SORTING NEXIN 6, ISOFORM B"/>
    <property type="match status" value="1"/>
</dbReference>
<dbReference type="InParanoid" id="E3CTY4"/>
<dbReference type="Proteomes" id="UP000008549">
    <property type="component" value="Unassembled WGS sequence"/>
</dbReference>
<evidence type="ECO:0000313" key="6">
    <source>
        <dbReference type="EMBL" id="CBX33028.1"/>
    </source>
</evidence>
<dbReference type="PROSITE" id="PS50195">
    <property type="entry name" value="PX"/>
    <property type="match status" value="1"/>
</dbReference>
<accession>E3CTY4</accession>